<dbReference type="EMBL" id="PNHE01000001">
    <property type="protein sequence ID" value="PMC59230.1"/>
    <property type="molecule type" value="Genomic_DNA"/>
</dbReference>
<evidence type="ECO:0000313" key="12">
    <source>
        <dbReference type="Proteomes" id="UP000235682"/>
    </source>
</evidence>
<accession>A0A2N6SQ90</accession>
<dbReference type="OrthoDB" id="2139757at2"/>
<evidence type="ECO:0000256" key="10">
    <source>
        <dbReference type="SAM" id="Phobius"/>
    </source>
</evidence>
<evidence type="ECO:0000256" key="3">
    <source>
        <dbReference type="ARBA" id="ARBA00022475"/>
    </source>
</evidence>
<comment type="subcellular location">
    <subcellularLocation>
        <location evidence="1">Cell membrane</location>
        <topology evidence="1">Single-pass membrane protein</topology>
    </subcellularLocation>
    <subcellularLocation>
        <location evidence="2">Cell surface</location>
    </subcellularLocation>
</comment>
<dbReference type="InterPro" id="IPR045584">
    <property type="entry name" value="Pilin-like"/>
</dbReference>
<dbReference type="InterPro" id="IPR012902">
    <property type="entry name" value="N_methyl_site"/>
</dbReference>
<evidence type="ECO:0000256" key="9">
    <source>
        <dbReference type="ARBA" id="ARBA00043982"/>
    </source>
</evidence>
<sequence>MKKLRQLLKKIKNKKGFTLLEMLIVLVIVALLMAIIIPQVSGQKKRVEQQAKENIAEVVTTQVETYQMVEASSDVTLQTLHDGGYITDRQLQTAGDLLSLDPNTTISLPISVDE</sequence>
<evidence type="ECO:0000256" key="7">
    <source>
        <dbReference type="ARBA" id="ARBA00023136"/>
    </source>
</evidence>
<organism evidence="11 12">
    <name type="scientific">Dolosicoccus paucivorans</name>
    <dbReference type="NCBI Taxonomy" id="84521"/>
    <lineage>
        <taxon>Bacteria</taxon>
        <taxon>Bacillati</taxon>
        <taxon>Bacillota</taxon>
        <taxon>Bacilli</taxon>
        <taxon>Lactobacillales</taxon>
        <taxon>Aerococcaceae</taxon>
        <taxon>Dolosicoccus</taxon>
    </lineage>
</organism>
<dbReference type="STRING" id="84521.SAMN04487994_100269"/>
<comment type="caution">
    <text evidence="11">The sequence shown here is derived from an EMBL/GenBank/DDBJ whole genome shotgun (WGS) entry which is preliminary data.</text>
</comment>
<evidence type="ECO:0000256" key="1">
    <source>
        <dbReference type="ARBA" id="ARBA00004162"/>
    </source>
</evidence>
<evidence type="ECO:0000256" key="4">
    <source>
        <dbReference type="ARBA" id="ARBA00022481"/>
    </source>
</evidence>
<keyword evidence="4" id="KW-0488">Methylation</keyword>
<gene>
    <name evidence="11" type="ORF">CJ205_00555</name>
</gene>
<keyword evidence="6 10" id="KW-1133">Transmembrane helix</keyword>
<evidence type="ECO:0000256" key="8">
    <source>
        <dbReference type="ARBA" id="ARBA00023287"/>
    </source>
</evidence>
<feature type="transmembrane region" description="Helical" evidence="10">
    <location>
        <begin position="20"/>
        <end position="40"/>
    </location>
</feature>
<name>A0A2N6SQ90_9LACT</name>
<evidence type="ECO:0000256" key="5">
    <source>
        <dbReference type="ARBA" id="ARBA00022692"/>
    </source>
</evidence>
<keyword evidence="7 10" id="KW-0472">Membrane</keyword>
<evidence type="ECO:0000256" key="2">
    <source>
        <dbReference type="ARBA" id="ARBA00004241"/>
    </source>
</evidence>
<evidence type="ECO:0000256" key="6">
    <source>
        <dbReference type="ARBA" id="ARBA00022989"/>
    </source>
</evidence>
<protein>
    <submittedName>
        <fullName evidence="11">Prepilin-type cleavage/methylation domain-containing protein</fullName>
    </submittedName>
</protein>
<keyword evidence="3" id="KW-1003">Cell membrane</keyword>
<dbReference type="InterPro" id="IPR016940">
    <property type="entry name" value="ComGC"/>
</dbReference>
<dbReference type="PROSITE" id="PS00409">
    <property type="entry name" value="PROKAR_NTER_METHYL"/>
    <property type="match status" value="1"/>
</dbReference>
<reference evidence="11 12" key="1">
    <citation type="submission" date="2017-09" db="EMBL/GenBank/DDBJ databases">
        <title>Bacterial strain isolated from the female urinary microbiota.</title>
        <authorList>
            <person name="Thomas-White K."/>
            <person name="Kumar N."/>
            <person name="Forster S."/>
            <person name="Putonti C."/>
            <person name="Lawley T."/>
            <person name="Wolfe A.J."/>
        </authorList>
    </citation>
    <scope>NUCLEOTIDE SEQUENCE [LARGE SCALE GENOMIC DNA]</scope>
    <source>
        <strain evidence="11 12">UMB0852</strain>
    </source>
</reference>
<dbReference type="GO" id="GO:0005886">
    <property type="term" value="C:plasma membrane"/>
    <property type="evidence" value="ECO:0007669"/>
    <property type="project" value="UniProtKB-SubCell"/>
</dbReference>
<evidence type="ECO:0000313" key="11">
    <source>
        <dbReference type="EMBL" id="PMC59230.1"/>
    </source>
</evidence>
<dbReference type="Gene3D" id="3.30.700.10">
    <property type="entry name" value="Glycoprotein, Type 4 Pilin"/>
    <property type="match status" value="1"/>
</dbReference>
<dbReference type="GO" id="GO:0030420">
    <property type="term" value="P:establishment of competence for transformation"/>
    <property type="evidence" value="ECO:0007669"/>
    <property type="project" value="UniProtKB-KW"/>
</dbReference>
<keyword evidence="5 10" id="KW-0812">Transmembrane</keyword>
<dbReference type="RefSeq" id="WP_102227518.1">
    <property type="nucleotide sequence ID" value="NZ_PNFY01000007.1"/>
</dbReference>
<keyword evidence="12" id="KW-1185">Reference proteome</keyword>
<dbReference type="GO" id="GO:0009986">
    <property type="term" value="C:cell surface"/>
    <property type="evidence" value="ECO:0007669"/>
    <property type="project" value="UniProtKB-SubCell"/>
</dbReference>
<dbReference type="SUPFAM" id="SSF54523">
    <property type="entry name" value="Pili subunits"/>
    <property type="match status" value="1"/>
</dbReference>
<dbReference type="Pfam" id="PF07963">
    <property type="entry name" value="N_methyl"/>
    <property type="match status" value="1"/>
</dbReference>
<dbReference type="Proteomes" id="UP000235682">
    <property type="component" value="Unassembled WGS sequence"/>
</dbReference>
<dbReference type="NCBIfam" id="TIGR02532">
    <property type="entry name" value="IV_pilin_GFxxxE"/>
    <property type="match status" value="1"/>
</dbReference>
<dbReference type="AlphaFoldDB" id="A0A2N6SQ90"/>
<proteinExistence type="inferred from homology"/>
<dbReference type="NCBIfam" id="NF041013">
    <property type="entry name" value="T4P_ComGE"/>
    <property type="match status" value="1"/>
</dbReference>
<dbReference type="NCBIfam" id="NF040999">
    <property type="entry name" value="pilin_ComGC"/>
    <property type="match status" value="1"/>
</dbReference>
<dbReference type="InterPro" id="IPR053468">
    <property type="entry name" value="ComGE-like"/>
</dbReference>
<comment type="similarity">
    <text evidence="9">Belongs to the ComGC family.</text>
</comment>
<keyword evidence="8" id="KW-0178">Competence</keyword>